<name>A0ABW8L2S3_9GAMM</name>
<dbReference type="EMBL" id="JBJDOT010000021">
    <property type="protein sequence ID" value="MFK3865130.1"/>
    <property type="molecule type" value="Genomic_DNA"/>
</dbReference>
<comment type="caution">
    <text evidence="1">The sequence shown here is derived from an EMBL/GenBank/DDBJ whole genome shotgun (WGS) entry which is preliminary data.</text>
</comment>
<reference evidence="1 2" key="1">
    <citation type="submission" date="2024-11" db="EMBL/GenBank/DDBJ databases">
        <title>The Natural Products Discovery Center: Release of the First 8490 Sequenced Strains for Exploring Actinobacteria Biosynthetic Diversity.</title>
        <authorList>
            <person name="Kalkreuter E."/>
            <person name="Kautsar S.A."/>
            <person name="Yang D."/>
            <person name="Bader C.D."/>
            <person name="Teijaro C.N."/>
            <person name="Fluegel L."/>
            <person name="Davis C.M."/>
            <person name="Simpson J.R."/>
            <person name="Lauterbach L."/>
            <person name="Steele A.D."/>
            <person name="Gui C."/>
            <person name="Meng S."/>
            <person name="Li G."/>
            <person name="Viehrig K."/>
            <person name="Ye F."/>
            <person name="Su P."/>
            <person name="Kiefer A.F."/>
            <person name="Nichols A."/>
            <person name="Cepeda A.J."/>
            <person name="Yan W."/>
            <person name="Fan B."/>
            <person name="Jiang Y."/>
            <person name="Adhikari A."/>
            <person name="Zheng C.-J."/>
            <person name="Schuster L."/>
            <person name="Cowan T.M."/>
            <person name="Smanski M.J."/>
            <person name="Chevrette M.G."/>
            <person name="De Carvalho L.P.S."/>
            <person name="Shen B."/>
        </authorList>
    </citation>
    <scope>NUCLEOTIDE SEQUENCE [LARGE SCALE GENOMIC DNA]</scope>
    <source>
        <strain evidence="1 2">NPDC078403</strain>
    </source>
</reference>
<evidence type="ECO:0000313" key="1">
    <source>
        <dbReference type="EMBL" id="MFK3865130.1"/>
    </source>
</evidence>
<sequence length="54" mass="6194">MSAVARSNTPPLKTNPEVGDYCEIILEQDIIFKDKETSITCVFRELYDWAKKSV</sequence>
<evidence type="ECO:0000313" key="2">
    <source>
        <dbReference type="Proteomes" id="UP001620262"/>
    </source>
</evidence>
<keyword evidence="2" id="KW-1185">Reference proteome</keyword>
<organism evidence="1 2">
    <name type="scientific">Pseudoalteromonas rhizosphaerae</name>
    <dbReference type="NCBI Taxonomy" id="2518973"/>
    <lineage>
        <taxon>Bacteria</taxon>
        <taxon>Pseudomonadati</taxon>
        <taxon>Pseudomonadota</taxon>
        <taxon>Gammaproteobacteria</taxon>
        <taxon>Alteromonadales</taxon>
        <taxon>Pseudoalteromonadaceae</taxon>
        <taxon>Pseudoalteromonas</taxon>
    </lineage>
</organism>
<dbReference type="RefSeq" id="WP_404675816.1">
    <property type="nucleotide sequence ID" value="NZ_JBJDOT010000021.1"/>
</dbReference>
<protein>
    <submittedName>
        <fullName evidence="1">Uncharacterized protein</fullName>
    </submittedName>
</protein>
<dbReference type="Proteomes" id="UP001620262">
    <property type="component" value="Unassembled WGS sequence"/>
</dbReference>
<proteinExistence type="predicted"/>
<accession>A0ABW8L2S3</accession>
<gene>
    <name evidence="1" type="ORF">ACI2JU_14825</name>
</gene>